<gene>
    <name evidence="1" type="ORF">Ani05nite_36100</name>
</gene>
<dbReference type="InterPro" id="IPR029063">
    <property type="entry name" value="SAM-dependent_MTases_sf"/>
</dbReference>
<proteinExistence type="predicted"/>
<sequence>MTGAVLRRQRELNLGSAGLWDGFAEHRRRVTGLILAHRTGRPASRLVVLGAGNGNDLELGRLLTAFAAVDLVDIDADALAGAVARQRITPGARLRLHGGVDLTEATPEQLRRLSQADVVVSTTLLTQLIDFAAADGATGPELLAVRDRHLRLISDLVMPRGTGVLVTDVVSSDTCPPLRGTGIDGLGPLLAECVNAGNFFTGANPFAIERRLRADPELPLDRIGMAPPWRWDLGERSYLVSALAFRKQAEWRRIDIAG</sequence>
<protein>
    <submittedName>
        <fullName evidence="1">Uncharacterized protein</fullName>
    </submittedName>
</protein>
<dbReference type="Gene3D" id="3.40.50.150">
    <property type="entry name" value="Vaccinia Virus protein VP39"/>
    <property type="match status" value="1"/>
</dbReference>
<evidence type="ECO:0000313" key="1">
    <source>
        <dbReference type="EMBL" id="GIE50076.1"/>
    </source>
</evidence>
<dbReference type="SUPFAM" id="SSF53335">
    <property type="entry name" value="S-adenosyl-L-methionine-dependent methyltransferases"/>
    <property type="match status" value="1"/>
</dbReference>
<dbReference type="EMBL" id="BOMQ01000044">
    <property type="protein sequence ID" value="GIE50076.1"/>
    <property type="molecule type" value="Genomic_DNA"/>
</dbReference>
<organism evidence="1 2">
    <name type="scientific">Actinoplanes nipponensis</name>
    <dbReference type="NCBI Taxonomy" id="135950"/>
    <lineage>
        <taxon>Bacteria</taxon>
        <taxon>Bacillati</taxon>
        <taxon>Actinomycetota</taxon>
        <taxon>Actinomycetes</taxon>
        <taxon>Micromonosporales</taxon>
        <taxon>Micromonosporaceae</taxon>
        <taxon>Actinoplanes</taxon>
    </lineage>
</organism>
<accession>A0A919MM09</accession>
<dbReference type="Proteomes" id="UP000647172">
    <property type="component" value="Unassembled WGS sequence"/>
</dbReference>
<reference evidence="1" key="1">
    <citation type="submission" date="2021-01" db="EMBL/GenBank/DDBJ databases">
        <title>Whole genome shotgun sequence of Actinoplanes nipponensis NBRC 14063.</title>
        <authorList>
            <person name="Komaki H."/>
            <person name="Tamura T."/>
        </authorList>
    </citation>
    <scope>NUCLEOTIDE SEQUENCE</scope>
    <source>
        <strain evidence="1">NBRC 14063</strain>
    </source>
</reference>
<evidence type="ECO:0000313" key="2">
    <source>
        <dbReference type="Proteomes" id="UP000647172"/>
    </source>
</evidence>
<comment type="caution">
    <text evidence="1">The sequence shown here is derived from an EMBL/GenBank/DDBJ whole genome shotgun (WGS) entry which is preliminary data.</text>
</comment>
<name>A0A919MM09_9ACTN</name>
<keyword evidence="2" id="KW-1185">Reference proteome</keyword>
<dbReference type="RefSeq" id="WP_203769711.1">
    <property type="nucleotide sequence ID" value="NZ_BAAAYJ010000107.1"/>
</dbReference>
<dbReference type="AlphaFoldDB" id="A0A919MM09"/>